<dbReference type="InterPro" id="IPR036397">
    <property type="entry name" value="RNaseH_sf"/>
</dbReference>
<dbReference type="InterPro" id="IPR001584">
    <property type="entry name" value="Integrase_cat-core"/>
</dbReference>
<proteinExistence type="predicted"/>
<dbReference type="InterPro" id="IPR050951">
    <property type="entry name" value="Retrovirus_Pol_polyprotein"/>
</dbReference>
<dbReference type="Ensembl" id="ENSXMAT00000040521.1">
    <property type="protein sequence ID" value="ENSXMAP00000038842.1"/>
    <property type="gene ID" value="ENSXMAG00000012241.2"/>
</dbReference>
<dbReference type="Pfam" id="PF17921">
    <property type="entry name" value="Integrase_H2C2"/>
    <property type="match status" value="1"/>
</dbReference>
<dbReference type="GO" id="GO:0003676">
    <property type="term" value="F:nucleic acid binding"/>
    <property type="evidence" value="ECO:0007669"/>
    <property type="project" value="InterPro"/>
</dbReference>
<dbReference type="Gene3D" id="1.10.340.70">
    <property type="match status" value="1"/>
</dbReference>
<evidence type="ECO:0000256" key="1">
    <source>
        <dbReference type="ARBA" id="ARBA00039658"/>
    </source>
</evidence>
<dbReference type="Gene3D" id="3.30.420.10">
    <property type="entry name" value="Ribonuclease H-like superfamily/Ribonuclease H"/>
    <property type="match status" value="1"/>
</dbReference>
<dbReference type="InterPro" id="IPR041588">
    <property type="entry name" value="Integrase_H2C2"/>
</dbReference>
<dbReference type="PANTHER" id="PTHR37984:SF5">
    <property type="entry name" value="PROTEIN NYNRIN-LIKE"/>
    <property type="match status" value="1"/>
</dbReference>
<keyword evidence="4" id="KW-1185">Reference proteome</keyword>
<sequence>MQFTCFLVSFIANMECKWGEVFSFISEGSYPLTLNRGQRQTLRKYAEKFTIHAGDLFYGALPERRAIRSKEEAWNLFKEFHASPMGGHTGIVKTRIAMCSRFYWPGMTADIEKWVCQRTSVHKGVWELIGIDLTGPMPLTSCGNQYILTATDYFSKWVEAFPLKTKTAEEVCQKLCSIFYRHGCPQRILTDQGREFMNSRLCDLLSIQRSITAAYHPQTNGLDEKTNDNIKRALRKLVNDKQDDWDMFLEATLFSLRSKTHNTTKYSPFFLMYGREARFSSEVPVDMPVRFCYITWVCTVFAWKSECIKVLSLYIMLKFQQSRNPTADQDRRSGPWQGHPVLFPVVSLSSSISPCQVLSVVSP</sequence>
<dbReference type="GO" id="GO:0015074">
    <property type="term" value="P:DNA integration"/>
    <property type="evidence" value="ECO:0007669"/>
    <property type="project" value="InterPro"/>
</dbReference>
<organism evidence="3 4">
    <name type="scientific">Xiphophorus maculatus</name>
    <name type="common">Southern platyfish</name>
    <name type="synonym">Platypoecilus maculatus</name>
    <dbReference type="NCBI Taxonomy" id="8083"/>
    <lineage>
        <taxon>Eukaryota</taxon>
        <taxon>Metazoa</taxon>
        <taxon>Chordata</taxon>
        <taxon>Craniata</taxon>
        <taxon>Vertebrata</taxon>
        <taxon>Euteleostomi</taxon>
        <taxon>Actinopterygii</taxon>
        <taxon>Neopterygii</taxon>
        <taxon>Teleostei</taxon>
        <taxon>Neoteleostei</taxon>
        <taxon>Acanthomorphata</taxon>
        <taxon>Ovalentaria</taxon>
        <taxon>Atherinomorphae</taxon>
        <taxon>Cyprinodontiformes</taxon>
        <taxon>Poeciliidae</taxon>
        <taxon>Poeciliinae</taxon>
        <taxon>Xiphophorus</taxon>
    </lineage>
</organism>
<dbReference type="FunFam" id="3.30.420.10:FF:000032">
    <property type="entry name" value="Retrovirus-related Pol polyprotein from transposon 297-like Protein"/>
    <property type="match status" value="1"/>
</dbReference>
<reference evidence="4" key="1">
    <citation type="submission" date="2012-01" db="EMBL/GenBank/DDBJ databases">
        <authorList>
            <person name="Walter R."/>
            <person name="Schartl M."/>
            <person name="Warren W."/>
        </authorList>
    </citation>
    <scope>NUCLEOTIDE SEQUENCE [LARGE SCALE GENOMIC DNA]</scope>
    <source>
        <strain evidence="4">JP 163 A</strain>
    </source>
</reference>
<name>A0A3B5R5W1_XIPMA</name>
<protein>
    <recommendedName>
        <fullName evidence="1">Gypsy retrotransposon integrase-like protein 1</fullName>
    </recommendedName>
</protein>
<feature type="domain" description="Integrase catalytic" evidence="2">
    <location>
        <begin position="118"/>
        <end position="276"/>
    </location>
</feature>
<dbReference type="SUPFAM" id="SSF53098">
    <property type="entry name" value="Ribonuclease H-like"/>
    <property type="match status" value="1"/>
</dbReference>
<dbReference type="PROSITE" id="PS50994">
    <property type="entry name" value="INTEGRASE"/>
    <property type="match status" value="1"/>
</dbReference>
<dbReference type="InParanoid" id="A0A3B5R5W1"/>
<reference evidence="4" key="2">
    <citation type="journal article" date="2013" name="Nat. Genet.">
        <title>The genome of the platyfish, Xiphophorus maculatus, provides insights into evolutionary adaptation and several complex traits.</title>
        <authorList>
            <person name="Schartl M."/>
            <person name="Walter R.B."/>
            <person name="Shen Y."/>
            <person name="Garcia T."/>
            <person name="Catchen J."/>
            <person name="Amores A."/>
            <person name="Braasch I."/>
            <person name="Chalopin D."/>
            <person name="Volff J.N."/>
            <person name="Lesch K.P."/>
            <person name="Bisazza A."/>
            <person name="Minx P."/>
            <person name="Hillier L."/>
            <person name="Wilson R.K."/>
            <person name="Fuerstenberg S."/>
            <person name="Boore J."/>
            <person name="Searle S."/>
            <person name="Postlethwait J.H."/>
            <person name="Warren W.C."/>
        </authorList>
    </citation>
    <scope>NUCLEOTIDE SEQUENCE [LARGE SCALE GENOMIC DNA]</scope>
    <source>
        <strain evidence="4">JP 163 A</strain>
    </source>
</reference>
<dbReference type="STRING" id="8083.ENSXMAP00000038842"/>
<dbReference type="AlphaFoldDB" id="A0A3B5R5W1"/>
<dbReference type="InterPro" id="IPR012337">
    <property type="entry name" value="RNaseH-like_sf"/>
</dbReference>
<evidence type="ECO:0000313" key="3">
    <source>
        <dbReference type="Ensembl" id="ENSXMAP00000038842.1"/>
    </source>
</evidence>
<evidence type="ECO:0000313" key="4">
    <source>
        <dbReference type="Proteomes" id="UP000002852"/>
    </source>
</evidence>
<dbReference type="Pfam" id="PF00665">
    <property type="entry name" value="rve"/>
    <property type="match status" value="1"/>
</dbReference>
<dbReference type="Proteomes" id="UP000002852">
    <property type="component" value="Unassembled WGS sequence"/>
</dbReference>
<dbReference type="GeneTree" id="ENSGT00940000170215"/>
<accession>A0A3B5R5W1</accession>
<dbReference type="PANTHER" id="PTHR37984">
    <property type="entry name" value="PROTEIN CBG26694"/>
    <property type="match status" value="1"/>
</dbReference>
<evidence type="ECO:0000259" key="2">
    <source>
        <dbReference type="PROSITE" id="PS50994"/>
    </source>
</evidence>
<reference evidence="3" key="4">
    <citation type="submission" date="2025-09" db="UniProtKB">
        <authorList>
            <consortium name="Ensembl"/>
        </authorList>
    </citation>
    <scope>IDENTIFICATION</scope>
    <source>
        <strain evidence="3">JP 163 A</strain>
    </source>
</reference>
<reference evidence="3" key="3">
    <citation type="submission" date="2025-08" db="UniProtKB">
        <authorList>
            <consortium name="Ensembl"/>
        </authorList>
    </citation>
    <scope>IDENTIFICATION</scope>
    <source>
        <strain evidence="3">JP 163 A</strain>
    </source>
</reference>